<feature type="region of interest" description="Disordered" evidence="1">
    <location>
        <begin position="315"/>
        <end position="340"/>
    </location>
</feature>
<name>B1FLJ2_9BURK</name>
<feature type="compositionally biased region" description="Pro residues" evidence="1">
    <location>
        <begin position="36"/>
        <end position="47"/>
    </location>
</feature>
<evidence type="ECO:0000256" key="1">
    <source>
        <dbReference type="SAM" id="MobiDB-lite"/>
    </source>
</evidence>
<dbReference type="EMBL" id="ABLC01000171">
    <property type="protein sequence ID" value="EDT01577.1"/>
    <property type="molecule type" value="Genomic_DNA"/>
</dbReference>
<feature type="compositionally biased region" description="Low complexity" evidence="1">
    <location>
        <begin position="182"/>
        <end position="192"/>
    </location>
</feature>
<feature type="region of interest" description="Disordered" evidence="1">
    <location>
        <begin position="1"/>
        <end position="113"/>
    </location>
</feature>
<dbReference type="AlphaFoldDB" id="B1FLJ2"/>
<sequence length="353" mass="38075">MPVARGRTAPPPTAGRRRLPDVRRRAGFIDRAVPPDTAPPDTAPPDPAFHSNCKPMTSAGDGSRATSIREERAQPNRRAGTHTLADPVGQRKSPGPARMTGYQPDPPRTGRAKMACRRMSAGSKMRGRPAMGRIIAFAACRPRRLAIVHHFSTPYSCRCLCRQPDFAGAPTIRRRRPCRSEPGSAARPAGHPRGPRPCRLLQGSLPNRPDATSSSLAPRSAQGAGQLRMKPAAQGFRRTSSRADRAGHAGSYETETCRARAAAAARRQCLAGQGALTIRKVFPARAARGRPCLPGLFAWLPTGNVSRPLHAAGRAHGPAANVSLPPFSRRAGGRRRRAANRPSRRCRRCCRGR</sequence>
<protein>
    <submittedName>
        <fullName evidence="2">Uncharacterized protein</fullName>
    </submittedName>
</protein>
<gene>
    <name evidence="2" type="ORF">BamIOP4010DRAFT_4903</name>
</gene>
<feature type="compositionally biased region" description="Basic and acidic residues" evidence="1">
    <location>
        <begin position="18"/>
        <end position="28"/>
    </location>
</feature>
<organism evidence="2 3">
    <name type="scientific">Burkholderia ambifaria IOP40-10</name>
    <dbReference type="NCBI Taxonomy" id="396596"/>
    <lineage>
        <taxon>Bacteria</taxon>
        <taxon>Pseudomonadati</taxon>
        <taxon>Pseudomonadota</taxon>
        <taxon>Betaproteobacteria</taxon>
        <taxon>Burkholderiales</taxon>
        <taxon>Burkholderiaceae</taxon>
        <taxon>Burkholderia</taxon>
        <taxon>Burkholderia cepacia complex</taxon>
    </lineage>
</organism>
<dbReference type="Proteomes" id="UP000005463">
    <property type="component" value="Unassembled WGS sequence"/>
</dbReference>
<reference evidence="2 3" key="1">
    <citation type="submission" date="2008-03" db="EMBL/GenBank/DDBJ databases">
        <title>Sequencing of the draft genome and assembly of Burkholderia ambifaria IOP40-10.</title>
        <authorList>
            <consortium name="US DOE Joint Genome Institute (JGI-PGF)"/>
            <person name="Copeland A."/>
            <person name="Lucas S."/>
            <person name="Lapidus A."/>
            <person name="Glavina del Rio T."/>
            <person name="Dalin E."/>
            <person name="Tice H."/>
            <person name="Bruce D."/>
            <person name="Goodwin L."/>
            <person name="Pitluck S."/>
            <person name="Larimer F."/>
            <person name="Land M.L."/>
            <person name="Hauser L."/>
            <person name="Tiedje J."/>
            <person name="Richardson P."/>
        </authorList>
    </citation>
    <scope>NUCLEOTIDE SEQUENCE [LARGE SCALE GENOMIC DNA]</scope>
    <source>
        <strain evidence="2 3">IOP40-10</strain>
    </source>
</reference>
<proteinExistence type="predicted"/>
<feature type="region of interest" description="Disordered" evidence="1">
    <location>
        <begin position="172"/>
        <end position="249"/>
    </location>
</feature>
<comment type="caution">
    <text evidence="2">The sequence shown here is derived from an EMBL/GenBank/DDBJ whole genome shotgun (WGS) entry which is preliminary data.</text>
</comment>
<feature type="compositionally biased region" description="Basic residues" evidence="1">
    <location>
        <begin position="331"/>
        <end position="340"/>
    </location>
</feature>
<accession>B1FLJ2</accession>
<evidence type="ECO:0000313" key="3">
    <source>
        <dbReference type="Proteomes" id="UP000005463"/>
    </source>
</evidence>
<evidence type="ECO:0000313" key="2">
    <source>
        <dbReference type="EMBL" id="EDT01577.1"/>
    </source>
</evidence>